<dbReference type="AlphaFoldDB" id="A0A9P4XN90"/>
<name>A0A9P4XN90_9HYPO</name>
<feature type="domain" description="Aldehyde dehydrogenase" evidence="1">
    <location>
        <begin position="28"/>
        <end position="81"/>
    </location>
</feature>
<dbReference type="InterPro" id="IPR015590">
    <property type="entry name" value="Aldehyde_DH_dom"/>
</dbReference>
<gene>
    <name evidence="2" type="ORF">CFAM422_003207</name>
</gene>
<reference evidence="2 3" key="1">
    <citation type="submission" date="2018-06" db="EMBL/GenBank/DDBJ databases">
        <title>Genome analysis of cellulolytic fungus Trichoderma lentiforme CFAM-422.</title>
        <authorList>
            <person name="Steindorff A.S."/>
            <person name="Formighieri E.F."/>
            <person name="Midorikawa G.E.O."/>
            <person name="Tamietti M.S."/>
            <person name="Ramos E.Z."/>
            <person name="Silva A.S."/>
            <person name="Bon E.P.S."/>
            <person name="Mendes T.D."/>
            <person name="Damaso M.C.T."/>
            <person name="Favaro L.C.L."/>
        </authorList>
    </citation>
    <scope>NUCLEOTIDE SEQUENCE [LARGE SCALE GENOMIC DNA]</scope>
    <source>
        <strain evidence="2 3">CFAM-422</strain>
    </source>
</reference>
<proteinExistence type="predicted"/>
<dbReference type="Pfam" id="PF00171">
    <property type="entry name" value="Aldedh"/>
    <property type="match status" value="1"/>
</dbReference>
<organism evidence="2 3">
    <name type="scientific">Trichoderma lentiforme</name>
    <dbReference type="NCBI Taxonomy" id="1567552"/>
    <lineage>
        <taxon>Eukaryota</taxon>
        <taxon>Fungi</taxon>
        <taxon>Dikarya</taxon>
        <taxon>Ascomycota</taxon>
        <taxon>Pezizomycotina</taxon>
        <taxon>Sordariomycetes</taxon>
        <taxon>Hypocreomycetidae</taxon>
        <taxon>Hypocreales</taxon>
        <taxon>Hypocreaceae</taxon>
        <taxon>Trichoderma</taxon>
    </lineage>
</organism>
<evidence type="ECO:0000313" key="3">
    <source>
        <dbReference type="Proteomes" id="UP000801864"/>
    </source>
</evidence>
<dbReference type="SUPFAM" id="SSF53720">
    <property type="entry name" value="ALDH-like"/>
    <property type="match status" value="1"/>
</dbReference>
<protein>
    <recommendedName>
        <fullName evidence="1">Aldehyde dehydrogenase domain-containing protein</fullName>
    </recommendedName>
</protein>
<dbReference type="EMBL" id="QLNT01000004">
    <property type="protein sequence ID" value="KAF3074858.1"/>
    <property type="molecule type" value="Genomic_DNA"/>
</dbReference>
<evidence type="ECO:0000313" key="2">
    <source>
        <dbReference type="EMBL" id="KAF3074858.1"/>
    </source>
</evidence>
<dbReference type="InterPro" id="IPR016162">
    <property type="entry name" value="Ald_DH_N"/>
</dbReference>
<evidence type="ECO:0000259" key="1">
    <source>
        <dbReference type="Pfam" id="PF00171"/>
    </source>
</evidence>
<dbReference type="InterPro" id="IPR016161">
    <property type="entry name" value="Ald_DH/histidinol_DH"/>
</dbReference>
<sequence length="180" mass="19851">MSLVVEEQGQHIVPLWINGRAHPIVQERVIEVINAAEGNVVHYAQCADADDAKAAVEAAAAAFPAWSTSSYISRRILDRFGAIDSDRSRDAEPCAGSPTVPDLGATWLKRYLYVKEAILCKWKPVYAPEISQGYQALLPSYNTMAFCAHSQLHKTTTDMMLAFSNTSFCQNLISQVQMEA</sequence>
<accession>A0A9P4XN90</accession>
<dbReference type="Gene3D" id="3.40.605.10">
    <property type="entry name" value="Aldehyde Dehydrogenase, Chain A, domain 1"/>
    <property type="match status" value="1"/>
</dbReference>
<comment type="caution">
    <text evidence="2">The sequence shown here is derived from an EMBL/GenBank/DDBJ whole genome shotgun (WGS) entry which is preliminary data.</text>
</comment>
<keyword evidence="3" id="KW-1185">Reference proteome</keyword>
<dbReference type="GO" id="GO:0016491">
    <property type="term" value="F:oxidoreductase activity"/>
    <property type="evidence" value="ECO:0007669"/>
    <property type="project" value="InterPro"/>
</dbReference>
<dbReference type="Proteomes" id="UP000801864">
    <property type="component" value="Unassembled WGS sequence"/>
</dbReference>